<dbReference type="EMBL" id="GGEC01070822">
    <property type="protein sequence ID" value="MBX51306.1"/>
    <property type="molecule type" value="Transcribed_RNA"/>
</dbReference>
<sequence length="29" mass="3348">MGNLCFSLGAKLCVIRVMFVDPRFLFITR</sequence>
<dbReference type="AlphaFoldDB" id="A0A2P2P965"/>
<organism evidence="1">
    <name type="scientific">Rhizophora mucronata</name>
    <name type="common">Asiatic mangrove</name>
    <dbReference type="NCBI Taxonomy" id="61149"/>
    <lineage>
        <taxon>Eukaryota</taxon>
        <taxon>Viridiplantae</taxon>
        <taxon>Streptophyta</taxon>
        <taxon>Embryophyta</taxon>
        <taxon>Tracheophyta</taxon>
        <taxon>Spermatophyta</taxon>
        <taxon>Magnoliopsida</taxon>
        <taxon>eudicotyledons</taxon>
        <taxon>Gunneridae</taxon>
        <taxon>Pentapetalae</taxon>
        <taxon>rosids</taxon>
        <taxon>fabids</taxon>
        <taxon>Malpighiales</taxon>
        <taxon>Rhizophoraceae</taxon>
        <taxon>Rhizophora</taxon>
    </lineage>
</organism>
<reference evidence="1" key="1">
    <citation type="submission" date="2018-02" db="EMBL/GenBank/DDBJ databases">
        <title>Rhizophora mucronata_Transcriptome.</title>
        <authorList>
            <person name="Meera S.P."/>
            <person name="Sreeshan A."/>
            <person name="Augustine A."/>
        </authorList>
    </citation>
    <scope>NUCLEOTIDE SEQUENCE</scope>
    <source>
        <tissue evidence="1">Leaf</tissue>
    </source>
</reference>
<evidence type="ECO:0000313" key="1">
    <source>
        <dbReference type="EMBL" id="MBX51306.1"/>
    </source>
</evidence>
<name>A0A2P2P965_RHIMU</name>
<protein>
    <submittedName>
        <fullName evidence="1">Uncharacterized protein</fullName>
    </submittedName>
</protein>
<proteinExistence type="predicted"/>
<accession>A0A2P2P965</accession>